<dbReference type="GO" id="GO:0000381">
    <property type="term" value="P:regulation of alternative mRNA splicing, via spliceosome"/>
    <property type="evidence" value="ECO:0007669"/>
    <property type="project" value="TreeGrafter"/>
</dbReference>
<keyword evidence="3" id="KW-0747">Spliceosome</keyword>
<evidence type="ECO:0000313" key="9">
    <source>
        <dbReference type="EMBL" id="KNE98505.1"/>
    </source>
</evidence>
<feature type="compositionally biased region" description="Polar residues" evidence="7">
    <location>
        <begin position="100"/>
        <end position="114"/>
    </location>
</feature>
<gene>
    <name evidence="9" type="ORF">PSTG_08244</name>
</gene>
<dbReference type="EMBL" id="AJIL01000056">
    <property type="protein sequence ID" value="KNE98505.1"/>
    <property type="molecule type" value="Genomic_DNA"/>
</dbReference>
<dbReference type="STRING" id="1165861.A0A0L0VGV6"/>
<keyword evidence="10" id="KW-1185">Reference proteome</keyword>
<dbReference type="FunFam" id="1.10.10.790:FF:000001">
    <property type="entry name" value="Splicing factor 3a, subunit 1"/>
    <property type="match status" value="1"/>
</dbReference>
<dbReference type="Gene3D" id="1.10.10.790">
    <property type="entry name" value="Surp module"/>
    <property type="match status" value="2"/>
</dbReference>
<protein>
    <recommendedName>
        <fullName evidence="8">SURP motif domain-containing protein</fullName>
    </recommendedName>
</protein>
<evidence type="ECO:0000256" key="6">
    <source>
        <dbReference type="ARBA" id="ARBA00023242"/>
    </source>
</evidence>
<comment type="subcellular location">
    <subcellularLocation>
        <location evidence="1">Nucleus</location>
    </subcellularLocation>
</comment>
<evidence type="ECO:0000256" key="1">
    <source>
        <dbReference type="ARBA" id="ARBA00004123"/>
    </source>
</evidence>
<dbReference type="Pfam" id="PF01805">
    <property type="entry name" value="Surp"/>
    <property type="match status" value="2"/>
</dbReference>
<dbReference type="InterPro" id="IPR045146">
    <property type="entry name" value="SF3A1"/>
</dbReference>
<evidence type="ECO:0000256" key="3">
    <source>
        <dbReference type="ARBA" id="ARBA00022728"/>
    </source>
</evidence>
<dbReference type="SMART" id="SM00648">
    <property type="entry name" value="SWAP"/>
    <property type="match status" value="2"/>
</dbReference>
<evidence type="ECO:0000256" key="7">
    <source>
        <dbReference type="SAM" id="MobiDB-lite"/>
    </source>
</evidence>
<dbReference type="PANTHER" id="PTHR15316:SF1">
    <property type="entry name" value="SPLICING FACTOR 3A SUBUNIT 1"/>
    <property type="match status" value="1"/>
</dbReference>
<dbReference type="Proteomes" id="UP000054564">
    <property type="component" value="Unassembled WGS sequence"/>
</dbReference>
<evidence type="ECO:0000256" key="5">
    <source>
        <dbReference type="ARBA" id="ARBA00023187"/>
    </source>
</evidence>
<dbReference type="InterPro" id="IPR035967">
    <property type="entry name" value="SWAP/Surp_sf"/>
</dbReference>
<evidence type="ECO:0000259" key="8">
    <source>
        <dbReference type="PROSITE" id="PS50128"/>
    </source>
</evidence>
<dbReference type="GO" id="GO:0071013">
    <property type="term" value="C:catalytic step 2 spliceosome"/>
    <property type="evidence" value="ECO:0007669"/>
    <property type="project" value="TreeGrafter"/>
</dbReference>
<dbReference type="GO" id="GO:0071004">
    <property type="term" value="C:U2-type prespliceosome"/>
    <property type="evidence" value="ECO:0007669"/>
    <property type="project" value="TreeGrafter"/>
</dbReference>
<feature type="region of interest" description="Disordered" evidence="7">
    <location>
        <begin position="93"/>
        <end position="124"/>
    </location>
</feature>
<dbReference type="GO" id="GO:0045292">
    <property type="term" value="P:mRNA cis splicing, via spliceosome"/>
    <property type="evidence" value="ECO:0007669"/>
    <property type="project" value="InterPro"/>
</dbReference>
<accession>A0A0L0VGV6</accession>
<dbReference type="GO" id="GO:0005686">
    <property type="term" value="C:U2 snRNP"/>
    <property type="evidence" value="ECO:0007669"/>
    <property type="project" value="TreeGrafter"/>
</dbReference>
<sequence length="236" mass="26626">MAENNSGGNEITDTVEQTEQKDKSNELIHLYQTNISTDSSTHLLKSEVDCRVHCKEPEPSNFQRKDKTDSRFSFLDPDDAYNPYYRHRIETIKNGGDLSQPASTSKTNPNTSAAGGSKTEEGAGRLPEPITLEFLIEPSQMPKINAVNLKIIKLTALFTAQLGPKFVTDHRLGQQESCNYQFDFLRPCHFMFAFFNQLIKQYTSILIPQPKMMSQLEKLAGGPPINRKRLGLETNN</sequence>
<keyword evidence="2" id="KW-0507">mRNA processing</keyword>
<dbReference type="AlphaFoldDB" id="A0A0L0VGV6"/>
<feature type="compositionally biased region" description="Polar residues" evidence="7">
    <location>
        <begin position="1"/>
        <end position="17"/>
    </location>
</feature>
<name>A0A0L0VGV6_9BASI</name>
<proteinExistence type="predicted"/>
<dbReference type="PANTHER" id="PTHR15316">
    <property type="entry name" value="SPLICEOSOME ASSOCIATED PROTEIN 114/SWAP SPLICING FACTOR-RELATED"/>
    <property type="match status" value="1"/>
</dbReference>
<dbReference type="GO" id="GO:0003723">
    <property type="term" value="F:RNA binding"/>
    <property type="evidence" value="ECO:0007669"/>
    <property type="project" value="InterPro"/>
</dbReference>
<keyword evidence="6" id="KW-0539">Nucleus</keyword>
<evidence type="ECO:0000256" key="2">
    <source>
        <dbReference type="ARBA" id="ARBA00022664"/>
    </source>
</evidence>
<keyword evidence="5" id="KW-0508">mRNA splicing</keyword>
<evidence type="ECO:0000313" key="10">
    <source>
        <dbReference type="Proteomes" id="UP000054564"/>
    </source>
</evidence>
<comment type="caution">
    <text evidence="9">The sequence shown here is derived from an EMBL/GenBank/DDBJ whole genome shotgun (WGS) entry which is preliminary data.</text>
</comment>
<feature type="domain" description="SURP motif" evidence="8">
    <location>
        <begin position="151"/>
        <end position="195"/>
    </location>
</feature>
<evidence type="ECO:0000256" key="4">
    <source>
        <dbReference type="ARBA" id="ARBA00022737"/>
    </source>
</evidence>
<dbReference type="InterPro" id="IPR000061">
    <property type="entry name" value="Surp"/>
</dbReference>
<dbReference type="PROSITE" id="PS50128">
    <property type="entry name" value="SURP"/>
    <property type="match status" value="1"/>
</dbReference>
<feature type="region of interest" description="Disordered" evidence="7">
    <location>
        <begin position="1"/>
        <end position="26"/>
    </location>
</feature>
<keyword evidence="4" id="KW-0677">Repeat</keyword>
<reference evidence="10" key="1">
    <citation type="submission" date="2014-03" db="EMBL/GenBank/DDBJ databases">
        <title>The Genome Sequence of Puccinia striiformis f. sp. tritici PST-78.</title>
        <authorList>
            <consortium name="The Broad Institute Genome Sequencing Platform"/>
            <person name="Cuomo C."/>
            <person name="Hulbert S."/>
            <person name="Chen X."/>
            <person name="Walker B."/>
            <person name="Young S.K."/>
            <person name="Zeng Q."/>
            <person name="Gargeya S."/>
            <person name="Fitzgerald M."/>
            <person name="Haas B."/>
            <person name="Abouelleil A."/>
            <person name="Alvarado L."/>
            <person name="Arachchi H.M."/>
            <person name="Berlin A.M."/>
            <person name="Chapman S.B."/>
            <person name="Goldberg J."/>
            <person name="Griggs A."/>
            <person name="Gujja S."/>
            <person name="Hansen M."/>
            <person name="Howarth C."/>
            <person name="Imamovic A."/>
            <person name="Larimer J."/>
            <person name="McCowan C."/>
            <person name="Montmayeur A."/>
            <person name="Murphy C."/>
            <person name="Neiman D."/>
            <person name="Pearson M."/>
            <person name="Priest M."/>
            <person name="Roberts A."/>
            <person name="Saif S."/>
            <person name="Shea T."/>
            <person name="Sisk P."/>
            <person name="Sykes S."/>
            <person name="Wortman J."/>
            <person name="Nusbaum C."/>
            <person name="Birren B."/>
        </authorList>
    </citation>
    <scope>NUCLEOTIDE SEQUENCE [LARGE SCALE GENOMIC DNA]</scope>
    <source>
        <strain evidence="10">race PST-78</strain>
    </source>
</reference>
<dbReference type="SUPFAM" id="SSF109905">
    <property type="entry name" value="Surp module (SWAP domain)"/>
    <property type="match status" value="2"/>
</dbReference>
<organism evidence="9 10">
    <name type="scientific">Puccinia striiformis f. sp. tritici PST-78</name>
    <dbReference type="NCBI Taxonomy" id="1165861"/>
    <lineage>
        <taxon>Eukaryota</taxon>
        <taxon>Fungi</taxon>
        <taxon>Dikarya</taxon>
        <taxon>Basidiomycota</taxon>
        <taxon>Pucciniomycotina</taxon>
        <taxon>Pucciniomycetes</taxon>
        <taxon>Pucciniales</taxon>
        <taxon>Pucciniaceae</taxon>
        <taxon>Puccinia</taxon>
    </lineage>
</organism>